<accession>A0A516V5Z8</accession>
<dbReference type="Pfam" id="PF03692">
    <property type="entry name" value="CxxCxxCC"/>
    <property type="match status" value="1"/>
</dbReference>
<dbReference type="AlphaFoldDB" id="A0A516V5Z8"/>
<organism evidence="1 2">
    <name type="scientific">Pseudoluteimonas lycopersici</name>
    <dbReference type="NCBI Taxonomy" id="1324796"/>
    <lineage>
        <taxon>Bacteria</taxon>
        <taxon>Pseudomonadati</taxon>
        <taxon>Pseudomonadota</taxon>
        <taxon>Gammaproteobacteria</taxon>
        <taxon>Lysobacterales</taxon>
        <taxon>Lysobacteraceae</taxon>
        <taxon>Pseudoluteimonas</taxon>
    </lineage>
</organism>
<keyword evidence="2" id="KW-1185">Reference proteome</keyword>
<evidence type="ECO:0000313" key="2">
    <source>
        <dbReference type="Proteomes" id="UP000315891"/>
    </source>
</evidence>
<dbReference type="RefSeq" id="WP_143879463.1">
    <property type="nucleotide sequence ID" value="NZ_BAABLZ010000001.1"/>
</dbReference>
<dbReference type="Proteomes" id="UP000315891">
    <property type="component" value="Chromosome"/>
</dbReference>
<proteinExistence type="predicted"/>
<sequence length="120" mass="12995">MPTAHPCLSCGACCAAFVVAFHWSETEPGAGSAGLPAELTERLDAHRLAMRGTWAKRPHCAALRGEVGVEVECTAYAQRPSPCRELQAAWQHGEPSPQCDRARAVYGLHPLTEKDWNGDL</sequence>
<name>A0A516V5Z8_9GAMM</name>
<gene>
    <name evidence="1" type="ORF">FNZ56_08720</name>
</gene>
<dbReference type="OrthoDB" id="196483at2"/>
<evidence type="ECO:0000313" key="1">
    <source>
        <dbReference type="EMBL" id="QDQ73952.1"/>
    </source>
</evidence>
<reference evidence="1 2" key="1">
    <citation type="submission" date="2019-07" db="EMBL/GenBank/DDBJ databases">
        <title>Lysobacter weifangensis sp. nov., isolated from bensulfuron-methyl contaminated farmland soil.</title>
        <authorList>
            <person name="Zhao H."/>
        </authorList>
    </citation>
    <scope>NUCLEOTIDE SEQUENCE [LARGE SCALE GENOMIC DNA]</scope>
    <source>
        <strain evidence="1 2">CC-Bw-6</strain>
    </source>
</reference>
<dbReference type="InterPro" id="IPR005358">
    <property type="entry name" value="Puta_zinc/iron-chelating_dom"/>
</dbReference>
<dbReference type="EMBL" id="CP041742">
    <property type="protein sequence ID" value="QDQ73952.1"/>
    <property type="molecule type" value="Genomic_DNA"/>
</dbReference>
<protein>
    <submittedName>
        <fullName evidence="1">YkgJ family cysteine cluster protein</fullName>
    </submittedName>
</protein>